<reference evidence="2" key="1">
    <citation type="submission" date="2017-01" db="EMBL/GenBank/DDBJ databases">
        <title>Genome Analysis of Deinococcus marmoris KOPRI26562.</title>
        <authorList>
            <person name="Kim J.H."/>
            <person name="Oh H.-M."/>
        </authorList>
    </citation>
    <scope>NUCLEOTIDE SEQUENCE [LARGE SCALE GENOMIC DNA]</scope>
    <source>
        <strain evidence="2">PAMC 26633</strain>
    </source>
</reference>
<dbReference type="Proteomes" id="UP000214720">
    <property type="component" value="Unassembled WGS sequence"/>
</dbReference>
<sequence>MLILKSGNCLLACLFLSTRSLRTRQKRAIEFKRRRDACSKVSVLFQSITLVRRAEDFGHSVKSLRTSAYARPQA</sequence>
<name>A0A226WRL6_CABSO</name>
<organism evidence="1 2">
    <name type="scientific">Caballeronia sordidicola</name>
    <name type="common">Burkholderia sordidicola</name>
    <dbReference type="NCBI Taxonomy" id="196367"/>
    <lineage>
        <taxon>Bacteria</taxon>
        <taxon>Pseudomonadati</taxon>
        <taxon>Pseudomonadota</taxon>
        <taxon>Betaproteobacteria</taxon>
        <taxon>Burkholderiales</taxon>
        <taxon>Burkholderiaceae</taxon>
        <taxon>Caballeronia</taxon>
    </lineage>
</organism>
<protein>
    <submittedName>
        <fullName evidence="1">Uncharacterized protein</fullName>
    </submittedName>
</protein>
<dbReference type="EMBL" id="MTHB01000241">
    <property type="protein sequence ID" value="OXC73802.1"/>
    <property type="molecule type" value="Genomic_DNA"/>
</dbReference>
<comment type="caution">
    <text evidence="1">The sequence shown here is derived from an EMBL/GenBank/DDBJ whole genome shotgun (WGS) entry which is preliminary data.</text>
</comment>
<accession>A0A226WRL6</accession>
<evidence type="ECO:0000313" key="2">
    <source>
        <dbReference type="Proteomes" id="UP000214720"/>
    </source>
</evidence>
<evidence type="ECO:0000313" key="1">
    <source>
        <dbReference type="EMBL" id="OXC73802.1"/>
    </source>
</evidence>
<proteinExistence type="predicted"/>
<dbReference type="AlphaFoldDB" id="A0A226WRL6"/>
<gene>
    <name evidence="1" type="ORF">BSU04_35215</name>
</gene>